<evidence type="ECO:0000313" key="2">
    <source>
        <dbReference type="Proteomes" id="UP000708208"/>
    </source>
</evidence>
<evidence type="ECO:0000313" key="1">
    <source>
        <dbReference type="EMBL" id="CAG7733548.1"/>
    </source>
</evidence>
<protein>
    <submittedName>
        <fullName evidence="1">Uncharacterized protein</fullName>
    </submittedName>
</protein>
<keyword evidence="2" id="KW-1185">Reference proteome</keyword>
<sequence>SPKSAGNLTSRCFPVVLITANSKRI</sequence>
<feature type="non-terminal residue" evidence="1">
    <location>
        <position position="1"/>
    </location>
</feature>
<accession>A0A8J2P0C4</accession>
<name>A0A8J2P0C4_9HEXA</name>
<gene>
    <name evidence="1" type="ORF">AFUS01_LOCUS21987</name>
</gene>
<dbReference type="AlphaFoldDB" id="A0A8J2P0C4"/>
<dbReference type="Proteomes" id="UP000708208">
    <property type="component" value="Unassembled WGS sequence"/>
</dbReference>
<comment type="caution">
    <text evidence="1">The sequence shown here is derived from an EMBL/GenBank/DDBJ whole genome shotgun (WGS) entry which is preliminary data.</text>
</comment>
<proteinExistence type="predicted"/>
<dbReference type="EMBL" id="CAJVCH010250949">
    <property type="protein sequence ID" value="CAG7733548.1"/>
    <property type="molecule type" value="Genomic_DNA"/>
</dbReference>
<reference evidence="1" key="1">
    <citation type="submission" date="2021-06" db="EMBL/GenBank/DDBJ databases">
        <authorList>
            <person name="Hodson N. C."/>
            <person name="Mongue J. A."/>
            <person name="Jaron S. K."/>
        </authorList>
    </citation>
    <scope>NUCLEOTIDE SEQUENCE</scope>
</reference>
<organism evidence="1 2">
    <name type="scientific">Allacma fusca</name>
    <dbReference type="NCBI Taxonomy" id="39272"/>
    <lineage>
        <taxon>Eukaryota</taxon>
        <taxon>Metazoa</taxon>
        <taxon>Ecdysozoa</taxon>
        <taxon>Arthropoda</taxon>
        <taxon>Hexapoda</taxon>
        <taxon>Collembola</taxon>
        <taxon>Symphypleona</taxon>
        <taxon>Sminthuridae</taxon>
        <taxon>Allacma</taxon>
    </lineage>
</organism>